<keyword evidence="2" id="KW-0812">Transmembrane</keyword>
<keyword evidence="2" id="KW-0472">Membrane</keyword>
<evidence type="ECO:0000313" key="3">
    <source>
        <dbReference type="EMBL" id="KZN20592.1"/>
    </source>
</evidence>
<evidence type="ECO:0000256" key="1">
    <source>
        <dbReference type="SAM" id="MobiDB-lite"/>
    </source>
</evidence>
<feature type="transmembrane region" description="Helical" evidence="2">
    <location>
        <begin position="120"/>
        <end position="137"/>
    </location>
</feature>
<name>A0A161ZFD8_PSEFL</name>
<organism evidence="3 4">
    <name type="scientific">Pseudomonas fluorescens</name>
    <dbReference type="NCBI Taxonomy" id="294"/>
    <lineage>
        <taxon>Bacteria</taxon>
        <taxon>Pseudomonadati</taxon>
        <taxon>Pseudomonadota</taxon>
        <taxon>Gammaproteobacteria</taxon>
        <taxon>Pseudomonadales</taxon>
        <taxon>Pseudomonadaceae</taxon>
        <taxon>Pseudomonas</taxon>
    </lineage>
</organism>
<comment type="caution">
    <text evidence="3">The sequence shown here is derived from an EMBL/GenBank/DDBJ whole genome shotgun (WGS) entry which is preliminary data.</text>
</comment>
<keyword evidence="2" id="KW-1133">Transmembrane helix</keyword>
<dbReference type="InterPro" id="IPR037219">
    <property type="entry name" value="Peptidase_M41-like"/>
</dbReference>
<dbReference type="Proteomes" id="UP000076489">
    <property type="component" value="Unassembled WGS sequence"/>
</dbReference>
<dbReference type="GO" id="GO:0005524">
    <property type="term" value="F:ATP binding"/>
    <property type="evidence" value="ECO:0007669"/>
    <property type="project" value="InterPro"/>
</dbReference>
<sequence>MISLNNIKDATNLLPSWAAPTGLTILIVLLYALAYTSYQDRPIELVSMATAAVIVLSIVGACLIAFMSILSARPGEVAKAINDGFTNGMTFAWATAGVSLIAYLTAATFTRLFIQNQPMVFVLAGSAAMLGIGYMLTKPKSHMRTDENKGSTGMNMLALPAQFQASAAQMPAFQITIADLTRLVSHQAGRAIAYKGSNCLIDDSFSIELDINARTSKFFNDSSYVNTRSFIYWRMHMMLMGAAAERVLLNSASEAAIDDFNSFDDLAAKYLALHEDRTFTIRPTNEFEASIKLGRIAMLRKNIWSRCVTAAQLNHRVLDEMVKLMRAQSCLSYGDIKSLLDRVEMPEGFPVAEFDSDDVLHRALLICEDVESDSGLPEHTATAIDNGDAHLEGSRIDSQSPHSSSAPHLRAVN</sequence>
<reference evidence="3 4" key="2">
    <citation type="journal article" date="2018" name="Nature">
        <title>Mutant phenotypes for thousands of bacterial genes of unknown function.</title>
        <authorList>
            <person name="Price M.N."/>
            <person name="Wetmore K.M."/>
            <person name="Waters R.J."/>
            <person name="Callaghan M."/>
            <person name="Ray J."/>
            <person name="Liu H."/>
            <person name="Kuehl J.V."/>
            <person name="Melnyk R.A."/>
            <person name="Lamson J.S."/>
            <person name="Suh Y."/>
            <person name="Carlson H.K."/>
            <person name="Esquivel Z."/>
            <person name="Sadeeshkumar H."/>
            <person name="Chakraborty R."/>
            <person name="Zane G.M."/>
            <person name="Rubin B.E."/>
            <person name="Wall J.D."/>
            <person name="Visel A."/>
            <person name="Bristow J."/>
            <person name="Blow M.J."/>
            <person name="Arkin A.P."/>
            <person name="Deutschbauer A.M."/>
        </authorList>
    </citation>
    <scope>NUCLEOTIDE SEQUENCE [LARGE SCALE GENOMIC DNA]</scope>
    <source>
        <strain evidence="3 4">FW300-N1B4</strain>
    </source>
</reference>
<dbReference type="AlphaFoldDB" id="A0A161ZFD8"/>
<protein>
    <recommendedName>
        <fullName evidence="5">Transmembrane protein</fullName>
    </recommendedName>
</protein>
<dbReference type="GO" id="GO:0006508">
    <property type="term" value="P:proteolysis"/>
    <property type="evidence" value="ECO:0007669"/>
    <property type="project" value="InterPro"/>
</dbReference>
<evidence type="ECO:0000256" key="2">
    <source>
        <dbReference type="SAM" id="Phobius"/>
    </source>
</evidence>
<dbReference type="GO" id="GO:0004222">
    <property type="term" value="F:metalloendopeptidase activity"/>
    <property type="evidence" value="ECO:0007669"/>
    <property type="project" value="InterPro"/>
</dbReference>
<feature type="transmembrane region" description="Helical" evidence="2">
    <location>
        <begin position="91"/>
        <end position="114"/>
    </location>
</feature>
<proteinExistence type="predicted"/>
<dbReference type="OrthoDB" id="6979730at2"/>
<dbReference type="GO" id="GO:0004176">
    <property type="term" value="F:ATP-dependent peptidase activity"/>
    <property type="evidence" value="ECO:0007669"/>
    <property type="project" value="InterPro"/>
</dbReference>
<feature type="compositionally biased region" description="Polar residues" evidence="1">
    <location>
        <begin position="396"/>
        <end position="406"/>
    </location>
</feature>
<dbReference type="EMBL" id="LUKJ01000002">
    <property type="protein sequence ID" value="KZN20592.1"/>
    <property type="molecule type" value="Genomic_DNA"/>
</dbReference>
<feature type="region of interest" description="Disordered" evidence="1">
    <location>
        <begin position="391"/>
        <end position="413"/>
    </location>
</feature>
<evidence type="ECO:0000313" key="4">
    <source>
        <dbReference type="Proteomes" id="UP000076489"/>
    </source>
</evidence>
<gene>
    <name evidence="3" type="ORF">A1D17_03370</name>
</gene>
<feature type="transmembrane region" description="Helical" evidence="2">
    <location>
        <begin position="45"/>
        <end position="70"/>
    </location>
</feature>
<reference evidence="4" key="1">
    <citation type="submission" date="2016-03" db="EMBL/GenBank/DDBJ databases">
        <authorList>
            <person name="Ray J."/>
            <person name="Price M."/>
            <person name="Deutschbauer A."/>
        </authorList>
    </citation>
    <scope>NUCLEOTIDE SEQUENCE [LARGE SCALE GENOMIC DNA]</scope>
    <source>
        <strain evidence="4">FW300-N1B4</strain>
    </source>
</reference>
<evidence type="ECO:0008006" key="5">
    <source>
        <dbReference type="Google" id="ProtNLM"/>
    </source>
</evidence>
<dbReference type="SUPFAM" id="SSF140990">
    <property type="entry name" value="FtsH protease domain-like"/>
    <property type="match status" value="1"/>
</dbReference>
<feature type="transmembrane region" description="Helical" evidence="2">
    <location>
        <begin position="12"/>
        <end position="33"/>
    </location>
</feature>
<accession>A0A161ZFD8</accession>
<dbReference type="Gene3D" id="1.20.58.760">
    <property type="entry name" value="Peptidase M41"/>
    <property type="match status" value="1"/>
</dbReference>
<dbReference type="RefSeq" id="WP_063340640.1">
    <property type="nucleotide sequence ID" value="NZ_LUKJ01000002.1"/>
</dbReference>